<dbReference type="SMART" id="SM00248">
    <property type="entry name" value="ANK"/>
    <property type="match status" value="2"/>
</dbReference>
<feature type="repeat" description="ANK" evidence="3">
    <location>
        <begin position="85"/>
        <end position="117"/>
    </location>
</feature>
<feature type="compositionally biased region" description="Acidic residues" evidence="4">
    <location>
        <begin position="145"/>
        <end position="154"/>
    </location>
</feature>
<proteinExistence type="predicted"/>
<evidence type="ECO:0000256" key="4">
    <source>
        <dbReference type="SAM" id="MobiDB-lite"/>
    </source>
</evidence>
<dbReference type="PANTHER" id="PTHR24188:SF29">
    <property type="entry name" value="GH09064P"/>
    <property type="match status" value="1"/>
</dbReference>
<gene>
    <name evidence="5" type="primary">YAR1</name>
    <name evidence="5" type="ORF">AWJ20_1166</name>
</gene>
<dbReference type="Pfam" id="PF12796">
    <property type="entry name" value="Ank_2"/>
    <property type="match status" value="1"/>
</dbReference>
<evidence type="ECO:0000256" key="2">
    <source>
        <dbReference type="ARBA" id="ARBA00023043"/>
    </source>
</evidence>
<dbReference type="PROSITE" id="PS50297">
    <property type="entry name" value="ANK_REP_REGION"/>
    <property type="match status" value="2"/>
</dbReference>
<keyword evidence="6" id="KW-1185">Reference proteome</keyword>
<evidence type="ECO:0000256" key="1">
    <source>
        <dbReference type="ARBA" id="ARBA00022737"/>
    </source>
</evidence>
<keyword evidence="1" id="KW-0677">Repeat</keyword>
<dbReference type="Gene3D" id="1.25.40.20">
    <property type="entry name" value="Ankyrin repeat-containing domain"/>
    <property type="match status" value="1"/>
</dbReference>
<name>A0A161HLF4_9ASCO</name>
<dbReference type="GeneID" id="30032938"/>
<dbReference type="RefSeq" id="XP_018735365.1">
    <property type="nucleotide sequence ID" value="XM_018878019.1"/>
</dbReference>
<dbReference type="AlphaFoldDB" id="A0A161HLF4"/>
<feature type="compositionally biased region" description="Low complexity" evidence="4">
    <location>
        <begin position="155"/>
        <end position="171"/>
    </location>
</feature>
<evidence type="ECO:0000313" key="6">
    <source>
        <dbReference type="Proteomes" id="UP000189580"/>
    </source>
</evidence>
<dbReference type="Proteomes" id="UP000189580">
    <property type="component" value="Chromosome a"/>
</dbReference>
<feature type="region of interest" description="Disordered" evidence="4">
    <location>
        <begin position="143"/>
        <end position="183"/>
    </location>
</feature>
<dbReference type="PROSITE" id="PS50088">
    <property type="entry name" value="ANK_REPEAT"/>
    <property type="match status" value="2"/>
</dbReference>
<dbReference type="KEGG" id="slb:AWJ20_1166"/>
<protein>
    <submittedName>
        <fullName evidence="5">Yar1p</fullName>
    </submittedName>
</protein>
<reference evidence="5 6" key="1">
    <citation type="submission" date="2016-02" db="EMBL/GenBank/DDBJ databases">
        <title>Complete genome sequence and transcriptome regulation of the pentose utilising yeast Sugiyamaella lignohabitans.</title>
        <authorList>
            <person name="Bellasio M."/>
            <person name="Peymann A."/>
            <person name="Valli M."/>
            <person name="Sipitzky M."/>
            <person name="Graf A."/>
            <person name="Sauer M."/>
            <person name="Marx H."/>
            <person name="Mattanovich D."/>
        </authorList>
    </citation>
    <scope>NUCLEOTIDE SEQUENCE [LARGE SCALE GENOMIC DNA]</scope>
    <source>
        <strain evidence="5 6">CBS 10342</strain>
    </source>
</reference>
<dbReference type="InterPro" id="IPR002110">
    <property type="entry name" value="Ankyrin_rpt"/>
</dbReference>
<dbReference type="PANTHER" id="PTHR24188">
    <property type="entry name" value="ANKYRIN REPEAT PROTEIN"/>
    <property type="match status" value="1"/>
</dbReference>
<sequence>MASTPLTAEQIDDLIFDTRAGELEVVQEFLNTHSGEQLLQVKDEYSLATPLHMASGNGHIEIVKLLLAKLSGDELVKFVKAENDSGNTALHWASLNGHLEVVKLLCDAGSDPFSKNKAGHDSFYEAEVNEQETVIDYLLERYSVEPEDDDEPESSSDAAASAATTTTSTDEVASKVENLSVGN</sequence>
<feature type="repeat" description="ANK" evidence="3">
    <location>
        <begin position="46"/>
        <end position="67"/>
    </location>
</feature>
<dbReference type="InterPro" id="IPR036770">
    <property type="entry name" value="Ankyrin_rpt-contain_sf"/>
</dbReference>
<accession>A0A161HLF4</accession>
<dbReference type="SUPFAM" id="SSF48403">
    <property type="entry name" value="Ankyrin repeat"/>
    <property type="match status" value="1"/>
</dbReference>
<dbReference type="EMBL" id="CP014501">
    <property type="protein sequence ID" value="ANB12888.1"/>
    <property type="molecule type" value="Genomic_DNA"/>
</dbReference>
<dbReference type="OrthoDB" id="10057496at2759"/>
<organism evidence="5 6">
    <name type="scientific">Sugiyamaella lignohabitans</name>
    <dbReference type="NCBI Taxonomy" id="796027"/>
    <lineage>
        <taxon>Eukaryota</taxon>
        <taxon>Fungi</taxon>
        <taxon>Dikarya</taxon>
        <taxon>Ascomycota</taxon>
        <taxon>Saccharomycotina</taxon>
        <taxon>Dipodascomycetes</taxon>
        <taxon>Dipodascales</taxon>
        <taxon>Trichomonascaceae</taxon>
        <taxon>Sugiyamaella</taxon>
    </lineage>
</organism>
<evidence type="ECO:0000313" key="5">
    <source>
        <dbReference type="EMBL" id="ANB12888.1"/>
    </source>
</evidence>
<keyword evidence="2 3" id="KW-0040">ANK repeat</keyword>
<evidence type="ECO:0000256" key="3">
    <source>
        <dbReference type="PROSITE-ProRule" id="PRU00023"/>
    </source>
</evidence>